<sequence>MELIKRCLDYVLSKLIIFLFSILLICIVWQVLARWMGVNSTFTDEGARFIFIWVGLFGASLAHGQKRHLAIDLLTSRLSGCRKVWSDRLIHCLVIVFSVSVMVVGGYMAMLNTQGQVSSAMHIPMWIIYLAIPLNGLAITFYSLNDLLQAMKAPQLQGA</sequence>
<keyword evidence="12" id="KW-1185">Reference proteome</keyword>
<keyword evidence="4 9" id="KW-0997">Cell inner membrane</keyword>
<organism evidence="11 12">
    <name type="scientific">Deefgea salmonis</name>
    <dbReference type="NCBI Taxonomy" id="2875502"/>
    <lineage>
        <taxon>Bacteria</taxon>
        <taxon>Pseudomonadati</taxon>
        <taxon>Pseudomonadota</taxon>
        <taxon>Betaproteobacteria</taxon>
        <taxon>Neisseriales</taxon>
        <taxon>Chitinibacteraceae</taxon>
        <taxon>Deefgea</taxon>
    </lineage>
</organism>
<accession>A0ABS8BGA4</accession>
<dbReference type="EMBL" id="JAJAWG010000001">
    <property type="protein sequence ID" value="MCB5194742.1"/>
    <property type="molecule type" value="Genomic_DNA"/>
</dbReference>
<keyword evidence="7 9" id="KW-0472">Membrane</keyword>
<comment type="similarity">
    <text evidence="8 9">Belongs to the TRAP transporter small permease family.</text>
</comment>
<comment type="caution">
    <text evidence="11">The sequence shown here is derived from an EMBL/GenBank/DDBJ whole genome shotgun (WGS) entry which is preliminary data.</text>
</comment>
<keyword evidence="3" id="KW-1003">Cell membrane</keyword>
<dbReference type="PANTHER" id="PTHR35011">
    <property type="entry name" value="2,3-DIKETO-L-GULONATE TRAP TRANSPORTER SMALL PERMEASE PROTEIN YIAM"/>
    <property type="match status" value="1"/>
</dbReference>
<dbReference type="Proteomes" id="UP001198034">
    <property type="component" value="Unassembled WGS sequence"/>
</dbReference>
<feature type="transmembrane region" description="Helical" evidence="9">
    <location>
        <begin position="123"/>
        <end position="144"/>
    </location>
</feature>
<evidence type="ECO:0000256" key="4">
    <source>
        <dbReference type="ARBA" id="ARBA00022519"/>
    </source>
</evidence>
<feature type="domain" description="Tripartite ATP-independent periplasmic transporters DctQ component" evidence="10">
    <location>
        <begin position="24"/>
        <end position="152"/>
    </location>
</feature>
<comment type="subcellular location">
    <subcellularLocation>
        <location evidence="1 9">Cell inner membrane</location>
        <topology evidence="1 9">Multi-pass membrane protein</topology>
    </subcellularLocation>
</comment>
<proteinExistence type="inferred from homology"/>
<dbReference type="InterPro" id="IPR007387">
    <property type="entry name" value="TRAP_DctQ"/>
</dbReference>
<evidence type="ECO:0000256" key="5">
    <source>
        <dbReference type="ARBA" id="ARBA00022692"/>
    </source>
</evidence>
<reference evidence="11 12" key="1">
    <citation type="submission" date="2021-10" db="EMBL/GenBank/DDBJ databases">
        <authorList>
            <person name="Chen M."/>
        </authorList>
    </citation>
    <scope>NUCLEOTIDE SEQUENCE [LARGE SCALE GENOMIC DNA]</scope>
    <source>
        <strain evidence="11 12">H3-26</strain>
    </source>
</reference>
<protein>
    <recommendedName>
        <fullName evidence="9">TRAP transporter small permease protein</fullName>
    </recommendedName>
</protein>
<comment type="function">
    <text evidence="9">Part of the tripartite ATP-independent periplasmic (TRAP) transport system.</text>
</comment>
<keyword evidence="5 9" id="KW-0812">Transmembrane</keyword>
<evidence type="ECO:0000256" key="1">
    <source>
        <dbReference type="ARBA" id="ARBA00004429"/>
    </source>
</evidence>
<feature type="transmembrane region" description="Helical" evidence="9">
    <location>
        <begin position="89"/>
        <end position="111"/>
    </location>
</feature>
<evidence type="ECO:0000256" key="9">
    <source>
        <dbReference type="RuleBase" id="RU369079"/>
    </source>
</evidence>
<feature type="transmembrane region" description="Helical" evidence="9">
    <location>
        <begin position="12"/>
        <end position="32"/>
    </location>
</feature>
<comment type="subunit">
    <text evidence="9">The complex comprises the extracytoplasmic solute receptor protein and the two transmembrane proteins.</text>
</comment>
<keyword evidence="2 9" id="KW-0813">Transport</keyword>
<evidence type="ECO:0000256" key="6">
    <source>
        <dbReference type="ARBA" id="ARBA00022989"/>
    </source>
</evidence>
<dbReference type="PANTHER" id="PTHR35011:SF2">
    <property type="entry name" value="2,3-DIKETO-L-GULONATE TRAP TRANSPORTER SMALL PERMEASE PROTEIN YIAM"/>
    <property type="match status" value="1"/>
</dbReference>
<name>A0ABS8BGA4_9NEIS</name>
<evidence type="ECO:0000256" key="3">
    <source>
        <dbReference type="ARBA" id="ARBA00022475"/>
    </source>
</evidence>
<keyword evidence="6 9" id="KW-1133">Transmembrane helix</keyword>
<dbReference type="InterPro" id="IPR055348">
    <property type="entry name" value="DctQ"/>
</dbReference>
<evidence type="ECO:0000256" key="7">
    <source>
        <dbReference type="ARBA" id="ARBA00023136"/>
    </source>
</evidence>
<evidence type="ECO:0000313" key="11">
    <source>
        <dbReference type="EMBL" id="MCB5194742.1"/>
    </source>
</evidence>
<dbReference type="RefSeq" id="WP_226762572.1">
    <property type="nucleotide sequence ID" value="NZ_JAJAWG010000001.1"/>
</dbReference>
<evidence type="ECO:0000313" key="12">
    <source>
        <dbReference type="Proteomes" id="UP001198034"/>
    </source>
</evidence>
<gene>
    <name evidence="11" type="ORF">LG219_00375</name>
</gene>
<evidence type="ECO:0000256" key="2">
    <source>
        <dbReference type="ARBA" id="ARBA00022448"/>
    </source>
</evidence>
<evidence type="ECO:0000259" key="10">
    <source>
        <dbReference type="Pfam" id="PF04290"/>
    </source>
</evidence>
<evidence type="ECO:0000256" key="8">
    <source>
        <dbReference type="ARBA" id="ARBA00038436"/>
    </source>
</evidence>
<feature type="transmembrane region" description="Helical" evidence="9">
    <location>
        <begin position="47"/>
        <end position="64"/>
    </location>
</feature>
<dbReference type="Pfam" id="PF04290">
    <property type="entry name" value="DctQ"/>
    <property type="match status" value="1"/>
</dbReference>